<reference evidence="10 11" key="1">
    <citation type="submission" date="2018-03" db="EMBL/GenBank/DDBJ databases">
        <title>Genomic Encyclopedia of Archaeal and Bacterial Type Strains, Phase II (KMG-II): from individual species to whole genera.</title>
        <authorList>
            <person name="Goeker M."/>
        </authorList>
    </citation>
    <scope>NUCLEOTIDE SEQUENCE [LARGE SCALE GENOMIC DNA]</scope>
    <source>
        <strain evidence="10 11">DSM 25027</strain>
    </source>
</reference>
<dbReference type="PANTHER" id="PTHR30574:SF1">
    <property type="entry name" value="SULPHUR TRANSPORT DOMAIN-CONTAINING PROTEIN"/>
    <property type="match status" value="1"/>
</dbReference>
<keyword evidence="6 9" id="KW-1133">Transmembrane helix</keyword>
<feature type="transmembrane region" description="Helical" evidence="9">
    <location>
        <begin position="62"/>
        <end position="81"/>
    </location>
</feature>
<dbReference type="OrthoDB" id="9814020at2"/>
<accession>A0A2T0MHY0</accession>
<feature type="transmembrane region" description="Helical" evidence="9">
    <location>
        <begin position="125"/>
        <end position="143"/>
    </location>
</feature>
<dbReference type="Proteomes" id="UP000237640">
    <property type="component" value="Unassembled WGS sequence"/>
</dbReference>
<keyword evidence="5 9" id="KW-0812">Transmembrane</keyword>
<evidence type="ECO:0000256" key="1">
    <source>
        <dbReference type="ARBA" id="ARBA00004429"/>
    </source>
</evidence>
<keyword evidence="11" id="KW-1185">Reference proteome</keyword>
<sequence length="185" mass="20302">MEFILSPWPWYISGPLIALVLFLLTMMGKRFGMSSNLRTMCTLCGADKHAEFFKFDWKAQRWNLLVVVGVVIGGFIGHFFLSNGDEVAISKNTIDRLKDLGFNGAGKEYLPTELFGAEVFSDPKMLFFLVVGGFLVGFGARYAGGCTSGHAISGLSNLQLPSLIAVIGFFIGGLFMVHVLFPIIF</sequence>
<evidence type="ECO:0000256" key="3">
    <source>
        <dbReference type="ARBA" id="ARBA00022475"/>
    </source>
</evidence>
<keyword evidence="2" id="KW-0813">Transport</keyword>
<evidence type="ECO:0000256" key="6">
    <source>
        <dbReference type="ARBA" id="ARBA00022989"/>
    </source>
</evidence>
<organism evidence="10 11">
    <name type="scientific">Flagellimonas meridianipacifica</name>
    <dbReference type="NCBI Taxonomy" id="1080225"/>
    <lineage>
        <taxon>Bacteria</taxon>
        <taxon>Pseudomonadati</taxon>
        <taxon>Bacteroidota</taxon>
        <taxon>Flavobacteriia</taxon>
        <taxon>Flavobacteriales</taxon>
        <taxon>Flavobacteriaceae</taxon>
        <taxon>Flagellimonas</taxon>
    </lineage>
</organism>
<evidence type="ECO:0000256" key="7">
    <source>
        <dbReference type="ARBA" id="ARBA00023136"/>
    </source>
</evidence>
<comment type="subcellular location">
    <subcellularLocation>
        <location evidence="1">Cell inner membrane</location>
        <topology evidence="1">Multi-pass membrane protein</topology>
    </subcellularLocation>
</comment>
<evidence type="ECO:0000313" key="11">
    <source>
        <dbReference type="Proteomes" id="UP000237640"/>
    </source>
</evidence>
<feature type="transmembrane region" description="Helical" evidence="9">
    <location>
        <begin position="12"/>
        <end position="28"/>
    </location>
</feature>
<evidence type="ECO:0000313" key="10">
    <source>
        <dbReference type="EMBL" id="PRX57183.1"/>
    </source>
</evidence>
<keyword evidence="4" id="KW-0997">Cell inner membrane</keyword>
<comment type="similarity">
    <text evidence="8">Belongs to the TsuA/YedE (TC 9.B.102) family.</text>
</comment>
<dbReference type="Pfam" id="PF04143">
    <property type="entry name" value="Sulf_transp"/>
    <property type="match status" value="1"/>
</dbReference>
<dbReference type="RefSeq" id="WP_106144093.1">
    <property type="nucleotide sequence ID" value="NZ_PVYX01000001.1"/>
</dbReference>
<feature type="transmembrane region" description="Helical" evidence="9">
    <location>
        <begin position="163"/>
        <end position="184"/>
    </location>
</feature>
<proteinExistence type="inferred from homology"/>
<dbReference type="GO" id="GO:0005886">
    <property type="term" value="C:plasma membrane"/>
    <property type="evidence" value="ECO:0007669"/>
    <property type="project" value="UniProtKB-SubCell"/>
</dbReference>
<evidence type="ECO:0000256" key="9">
    <source>
        <dbReference type="SAM" id="Phobius"/>
    </source>
</evidence>
<dbReference type="InterPro" id="IPR007272">
    <property type="entry name" value="Sulf_transp_TsuA/YedE"/>
</dbReference>
<name>A0A2T0MHY0_9FLAO</name>
<evidence type="ECO:0000256" key="4">
    <source>
        <dbReference type="ARBA" id="ARBA00022519"/>
    </source>
</evidence>
<protein>
    <submittedName>
        <fullName evidence="10">Uncharacterized protein</fullName>
    </submittedName>
</protein>
<dbReference type="PANTHER" id="PTHR30574">
    <property type="entry name" value="INNER MEMBRANE PROTEIN YEDE"/>
    <property type="match status" value="1"/>
</dbReference>
<keyword evidence="3" id="KW-1003">Cell membrane</keyword>
<dbReference type="AlphaFoldDB" id="A0A2T0MHY0"/>
<dbReference type="EMBL" id="PVYX01000001">
    <property type="protein sequence ID" value="PRX57183.1"/>
    <property type="molecule type" value="Genomic_DNA"/>
</dbReference>
<evidence type="ECO:0000256" key="5">
    <source>
        <dbReference type="ARBA" id="ARBA00022692"/>
    </source>
</evidence>
<keyword evidence="7 9" id="KW-0472">Membrane</keyword>
<evidence type="ECO:0000256" key="8">
    <source>
        <dbReference type="ARBA" id="ARBA00035655"/>
    </source>
</evidence>
<comment type="caution">
    <text evidence="10">The sequence shown here is derived from an EMBL/GenBank/DDBJ whole genome shotgun (WGS) entry which is preliminary data.</text>
</comment>
<evidence type="ECO:0000256" key="2">
    <source>
        <dbReference type="ARBA" id="ARBA00022448"/>
    </source>
</evidence>
<gene>
    <name evidence="10" type="ORF">CLV81_1185</name>
</gene>